<gene>
    <name evidence="2" type="ORF">PICST_30831</name>
</gene>
<protein>
    <submittedName>
        <fullName evidence="2">Uncharacterized protein</fullName>
    </submittedName>
</protein>
<dbReference type="InParanoid" id="A3LRW0"/>
<name>A3LRW0_PICST</name>
<evidence type="ECO:0000313" key="3">
    <source>
        <dbReference type="Proteomes" id="UP000002258"/>
    </source>
</evidence>
<feature type="signal peptide" evidence="1">
    <location>
        <begin position="1"/>
        <end position="18"/>
    </location>
</feature>
<evidence type="ECO:0000313" key="2">
    <source>
        <dbReference type="EMBL" id="ABN65798.2"/>
    </source>
</evidence>
<accession>A3LRW0</accession>
<dbReference type="HOGENOM" id="CLU_1078125_0_0_1"/>
<dbReference type="OMA" id="WKEISKM"/>
<dbReference type="EMBL" id="CP000497">
    <property type="protein sequence ID" value="ABN65798.2"/>
    <property type="molecule type" value="Genomic_DNA"/>
</dbReference>
<dbReference type="eggNOG" id="ENOG502RQBI">
    <property type="taxonomic scope" value="Eukaryota"/>
</dbReference>
<dbReference type="Proteomes" id="UP000002258">
    <property type="component" value="Chromosome 3"/>
</dbReference>
<dbReference type="RefSeq" id="XP_001383827.2">
    <property type="nucleotide sequence ID" value="XM_001383790.1"/>
</dbReference>
<organism evidence="2 3">
    <name type="scientific">Scheffersomyces stipitis (strain ATCC 58785 / CBS 6054 / NBRC 10063 / NRRL Y-11545)</name>
    <name type="common">Yeast</name>
    <name type="synonym">Pichia stipitis</name>
    <dbReference type="NCBI Taxonomy" id="322104"/>
    <lineage>
        <taxon>Eukaryota</taxon>
        <taxon>Fungi</taxon>
        <taxon>Dikarya</taxon>
        <taxon>Ascomycota</taxon>
        <taxon>Saccharomycotina</taxon>
        <taxon>Pichiomycetes</taxon>
        <taxon>Debaryomycetaceae</taxon>
        <taxon>Scheffersomyces</taxon>
    </lineage>
</organism>
<keyword evidence="3" id="KW-1185">Reference proteome</keyword>
<evidence type="ECO:0000256" key="1">
    <source>
        <dbReference type="SAM" id="SignalP"/>
    </source>
</evidence>
<dbReference type="OrthoDB" id="4022836at2759"/>
<dbReference type="KEGG" id="pic:PICST_30831"/>
<dbReference type="GeneID" id="4837907"/>
<sequence>MKFFIYTSLILLVSRCRADLPVELKDFKMVPRKALDSNKIIRIPSLDEDTDLSYFDNIDNVIVIEDTGTLVVNKHKLNTAERTGGNMFAFFPDFKPDKTTWYEFKPGKSDTVLGPRLPLSGCLNSNFGDGGSLGGSISTTFGKTATLDFPWVWDLAGMVSVNLDWSPEVVSSVSYSGSYSCNIGKGETGQVFIQPFFIEVGNPQSRTIKINRGRTFTSPFSKKPTHLEIGEWGHLGKKIRLNSPFAMPIFTCTTDPRYLACGANILGDSYAF</sequence>
<feature type="chain" id="PRO_5002654991" evidence="1">
    <location>
        <begin position="19"/>
        <end position="272"/>
    </location>
</feature>
<proteinExistence type="predicted"/>
<keyword evidence="1" id="KW-0732">Signal</keyword>
<reference evidence="2 3" key="1">
    <citation type="journal article" date="2007" name="Nat. Biotechnol.">
        <title>Genome sequence of the lignocellulose-bioconverting and xylose-fermenting yeast Pichia stipitis.</title>
        <authorList>
            <person name="Jeffries T.W."/>
            <person name="Grigoriev I.V."/>
            <person name="Grimwood J."/>
            <person name="Laplaza J.M."/>
            <person name="Aerts A."/>
            <person name="Salamov A."/>
            <person name="Schmutz J."/>
            <person name="Lindquist E."/>
            <person name="Dehal P."/>
            <person name="Shapiro H."/>
            <person name="Jin Y.S."/>
            <person name="Passoth V."/>
            <person name="Richardson P.M."/>
        </authorList>
    </citation>
    <scope>NUCLEOTIDE SEQUENCE [LARGE SCALE GENOMIC DNA]</scope>
    <source>
        <strain evidence="3">ATCC 58785 / CBS 6054 / NBRC 10063 / NRRL Y-11545</strain>
    </source>
</reference>
<dbReference type="AlphaFoldDB" id="A3LRW0"/>